<gene>
    <name evidence="1" type="ORF">B0I00_1885</name>
</gene>
<reference evidence="1 2" key="1">
    <citation type="submission" date="2017-11" db="EMBL/GenBank/DDBJ databases">
        <title>Genomic Encyclopedia of Type Strains, Phase III (KMG-III): the genomes of soil and plant-associated and newly described type strains.</title>
        <authorList>
            <person name="Whitman W."/>
        </authorList>
    </citation>
    <scope>NUCLEOTIDE SEQUENCE [LARGE SCALE GENOMIC DNA]</scope>
    <source>
        <strain evidence="1 2">CGMCC 1.12274</strain>
    </source>
</reference>
<protein>
    <submittedName>
        <fullName evidence="1">Uncharacterized protein</fullName>
    </submittedName>
</protein>
<dbReference type="EMBL" id="PHUF01000003">
    <property type="protein sequence ID" value="PKB19645.1"/>
    <property type="molecule type" value="Genomic_DNA"/>
</dbReference>
<evidence type="ECO:0000313" key="1">
    <source>
        <dbReference type="EMBL" id="PKB19645.1"/>
    </source>
</evidence>
<dbReference type="AlphaFoldDB" id="A0A2N0HL95"/>
<sequence length="155" mass="16843">MAAMVTWQEAEDALIEAVECLAALPDRERSYLAAGSRSCWPAIVKDAQADYADADAVPSAPLSRRMMARLDAVLLGERAAALAVPEGHRALVGRVLVMKRWPGPEGFGWDVVFRGEERHAKAKLGVTSDALRKRYERAVGKVAVRMERLGLGSAD</sequence>
<organism evidence="1 2">
    <name type="scientific">Novosphingobium kunmingense</name>
    <dbReference type="NCBI Taxonomy" id="1211806"/>
    <lineage>
        <taxon>Bacteria</taxon>
        <taxon>Pseudomonadati</taxon>
        <taxon>Pseudomonadota</taxon>
        <taxon>Alphaproteobacteria</taxon>
        <taxon>Sphingomonadales</taxon>
        <taxon>Sphingomonadaceae</taxon>
        <taxon>Novosphingobium</taxon>
    </lineage>
</organism>
<keyword evidence="2" id="KW-1185">Reference proteome</keyword>
<name>A0A2N0HL95_9SPHN</name>
<comment type="caution">
    <text evidence="1">The sequence shown here is derived from an EMBL/GenBank/DDBJ whole genome shotgun (WGS) entry which is preliminary data.</text>
</comment>
<proteinExistence type="predicted"/>
<accession>A0A2N0HL95</accession>
<dbReference type="Proteomes" id="UP000232587">
    <property type="component" value="Unassembled WGS sequence"/>
</dbReference>
<evidence type="ECO:0000313" key="2">
    <source>
        <dbReference type="Proteomes" id="UP000232587"/>
    </source>
</evidence>
<dbReference type="OrthoDB" id="7504330at2"/>
<dbReference type="RefSeq" id="WP_100867092.1">
    <property type="nucleotide sequence ID" value="NZ_PHUF01000003.1"/>
</dbReference>